<accession>A0A194YJ50</accession>
<proteinExistence type="predicted"/>
<organism evidence="2 3">
    <name type="scientific">Sorghum bicolor</name>
    <name type="common">Sorghum</name>
    <name type="synonym">Sorghum vulgare</name>
    <dbReference type="NCBI Taxonomy" id="4558"/>
    <lineage>
        <taxon>Eukaryota</taxon>
        <taxon>Viridiplantae</taxon>
        <taxon>Streptophyta</taxon>
        <taxon>Embryophyta</taxon>
        <taxon>Tracheophyta</taxon>
        <taxon>Spermatophyta</taxon>
        <taxon>Magnoliopsida</taxon>
        <taxon>Liliopsida</taxon>
        <taxon>Poales</taxon>
        <taxon>Poaceae</taxon>
        <taxon>PACMAD clade</taxon>
        <taxon>Panicoideae</taxon>
        <taxon>Andropogonodae</taxon>
        <taxon>Andropogoneae</taxon>
        <taxon>Sorghinae</taxon>
        <taxon>Sorghum</taxon>
    </lineage>
</organism>
<dbReference type="ExpressionAtlas" id="A0A194YJ50">
    <property type="expression patterns" value="baseline and differential"/>
</dbReference>
<gene>
    <name evidence="2" type="ORF">SORBI_3010G090700</name>
</gene>
<feature type="region of interest" description="Disordered" evidence="1">
    <location>
        <begin position="129"/>
        <end position="174"/>
    </location>
</feature>
<protein>
    <submittedName>
        <fullName evidence="2">Uncharacterized protein</fullName>
    </submittedName>
</protein>
<name>A0A194YJ50_SORBI</name>
<sequence length="232" mass="25084">MLLLSADSPLGLQTLISADADASSKGGGNVATRTIAASPSVVRCLANGCEADGGRDGKEEEEERGGGCWVSYGWRRLPRRLPPAIQSPRPLVRERTADGRLVISREEAAHRVCARKVEDRRLVLELVDDGRDGGAAPPSQRRRRWSHPLVGQEAKASASAAGEESARAPTTSSPVAAVPAWITDLPGDGLEVWHSVMDLRQAQLLRLTKYGYAYRYDSACVEERTDNVDGQQ</sequence>
<dbReference type="InParanoid" id="A0A194YJ50"/>
<dbReference type="AlphaFoldDB" id="A0A194YJ50"/>
<feature type="compositionally biased region" description="Low complexity" evidence="1">
    <location>
        <begin position="153"/>
        <end position="163"/>
    </location>
</feature>
<keyword evidence="3" id="KW-1185">Reference proteome</keyword>
<dbReference type="Proteomes" id="UP000000768">
    <property type="component" value="Chromosome 10"/>
</dbReference>
<reference evidence="2 3" key="1">
    <citation type="journal article" date="2009" name="Nature">
        <title>The Sorghum bicolor genome and the diversification of grasses.</title>
        <authorList>
            <person name="Paterson A.H."/>
            <person name="Bowers J.E."/>
            <person name="Bruggmann R."/>
            <person name="Dubchak I."/>
            <person name="Grimwood J."/>
            <person name="Gundlach H."/>
            <person name="Haberer G."/>
            <person name="Hellsten U."/>
            <person name="Mitros T."/>
            <person name="Poliakov A."/>
            <person name="Schmutz J."/>
            <person name="Spannagl M."/>
            <person name="Tang H."/>
            <person name="Wang X."/>
            <person name="Wicker T."/>
            <person name="Bharti A.K."/>
            <person name="Chapman J."/>
            <person name="Feltus F.A."/>
            <person name="Gowik U."/>
            <person name="Grigoriev I.V."/>
            <person name="Lyons E."/>
            <person name="Maher C.A."/>
            <person name="Martis M."/>
            <person name="Narechania A."/>
            <person name="Otillar R.P."/>
            <person name="Penning B.W."/>
            <person name="Salamov A.A."/>
            <person name="Wang Y."/>
            <person name="Zhang L."/>
            <person name="Carpita N.C."/>
            <person name="Freeling M."/>
            <person name="Gingle A.R."/>
            <person name="Hash C.T."/>
            <person name="Keller B."/>
            <person name="Klein P."/>
            <person name="Kresovich S."/>
            <person name="McCann M.C."/>
            <person name="Ming R."/>
            <person name="Peterson D.G."/>
            <person name="Mehboob-ur-Rahman"/>
            <person name="Ware D."/>
            <person name="Westhoff P."/>
            <person name="Mayer K.F."/>
            <person name="Messing J."/>
            <person name="Rokhsar D.S."/>
        </authorList>
    </citation>
    <scope>NUCLEOTIDE SEQUENCE [LARGE SCALE GENOMIC DNA]</scope>
    <source>
        <strain evidence="3">cv. BTx623</strain>
    </source>
</reference>
<reference evidence="3" key="2">
    <citation type="journal article" date="2018" name="Plant J.">
        <title>The Sorghum bicolor reference genome: improved assembly, gene annotations, a transcriptome atlas, and signatures of genome organization.</title>
        <authorList>
            <person name="McCormick R.F."/>
            <person name="Truong S.K."/>
            <person name="Sreedasyam A."/>
            <person name="Jenkins J."/>
            <person name="Shu S."/>
            <person name="Sims D."/>
            <person name="Kennedy M."/>
            <person name="Amirebrahimi M."/>
            <person name="Weers B.D."/>
            <person name="McKinley B."/>
            <person name="Mattison A."/>
            <person name="Morishige D.T."/>
            <person name="Grimwood J."/>
            <person name="Schmutz J."/>
            <person name="Mullet J.E."/>
        </authorList>
    </citation>
    <scope>NUCLEOTIDE SEQUENCE [LARGE SCALE GENOMIC DNA]</scope>
    <source>
        <strain evidence="3">cv. BTx623</strain>
    </source>
</reference>
<dbReference type="EMBL" id="CM000769">
    <property type="protein sequence ID" value="KXG19631.1"/>
    <property type="molecule type" value="Genomic_DNA"/>
</dbReference>
<evidence type="ECO:0000313" key="3">
    <source>
        <dbReference type="Proteomes" id="UP000000768"/>
    </source>
</evidence>
<dbReference type="Gramene" id="KXG19631">
    <property type="protein sequence ID" value="KXG19631"/>
    <property type="gene ID" value="SORBI_3010G090700"/>
</dbReference>
<evidence type="ECO:0000313" key="2">
    <source>
        <dbReference type="EMBL" id="KXG19631.1"/>
    </source>
</evidence>
<dbReference type="FunCoup" id="A0A194YJ50">
    <property type="interactions" value="2"/>
</dbReference>
<evidence type="ECO:0000256" key="1">
    <source>
        <dbReference type="SAM" id="MobiDB-lite"/>
    </source>
</evidence>